<accession>A0AAD4NDE3</accession>
<keyword evidence="1" id="KW-0472">Membrane</keyword>
<reference evidence="2" key="1">
    <citation type="submission" date="2022-01" db="EMBL/GenBank/DDBJ databases">
        <title>Genome Sequence Resource for Two Populations of Ditylenchus destructor, the Migratory Endoparasitic Phytonematode.</title>
        <authorList>
            <person name="Zhang H."/>
            <person name="Lin R."/>
            <person name="Xie B."/>
        </authorList>
    </citation>
    <scope>NUCLEOTIDE SEQUENCE</scope>
    <source>
        <strain evidence="2">BazhouSP</strain>
    </source>
</reference>
<feature type="transmembrane region" description="Helical" evidence="1">
    <location>
        <begin position="81"/>
        <end position="110"/>
    </location>
</feature>
<feature type="transmembrane region" description="Helical" evidence="1">
    <location>
        <begin position="130"/>
        <end position="149"/>
    </location>
</feature>
<evidence type="ECO:0000313" key="2">
    <source>
        <dbReference type="EMBL" id="KAI1726050.1"/>
    </source>
</evidence>
<evidence type="ECO:0000256" key="1">
    <source>
        <dbReference type="SAM" id="Phobius"/>
    </source>
</evidence>
<keyword evidence="1" id="KW-0812">Transmembrane</keyword>
<proteinExistence type="predicted"/>
<dbReference type="AlphaFoldDB" id="A0AAD4NDE3"/>
<sequence>MVDDCVVTNNRCTNLIKKLWNKVKTQASVTKLLGIEMLYKAILFLAVPEIWFTRGVGLSLIFPICFIFGHKFGDHRFLLPYLLYNAIWVFILDLSCLFLAGLLLFMPPFYTNLLAKLPFMSSFENKYSQITFAMLLMAFMAAFFSHVIHRKGTRVYRLMKEEATNRVNDKFGNGA</sequence>
<keyword evidence="3" id="KW-1185">Reference proteome</keyword>
<name>A0AAD4NDE3_9BILA</name>
<keyword evidence="1" id="KW-1133">Transmembrane helix</keyword>
<feature type="transmembrane region" description="Helical" evidence="1">
    <location>
        <begin position="50"/>
        <end position="69"/>
    </location>
</feature>
<dbReference type="Proteomes" id="UP001201812">
    <property type="component" value="Unassembled WGS sequence"/>
</dbReference>
<organism evidence="2 3">
    <name type="scientific">Ditylenchus destructor</name>
    <dbReference type="NCBI Taxonomy" id="166010"/>
    <lineage>
        <taxon>Eukaryota</taxon>
        <taxon>Metazoa</taxon>
        <taxon>Ecdysozoa</taxon>
        <taxon>Nematoda</taxon>
        <taxon>Chromadorea</taxon>
        <taxon>Rhabditida</taxon>
        <taxon>Tylenchina</taxon>
        <taxon>Tylenchomorpha</taxon>
        <taxon>Sphaerularioidea</taxon>
        <taxon>Anguinidae</taxon>
        <taxon>Anguininae</taxon>
        <taxon>Ditylenchus</taxon>
    </lineage>
</organism>
<comment type="caution">
    <text evidence="2">The sequence shown here is derived from an EMBL/GenBank/DDBJ whole genome shotgun (WGS) entry which is preliminary data.</text>
</comment>
<evidence type="ECO:0000313" key="3">
    <source>
        <dbReference type="Proteomes" id="UP001201812"/>
    </source>
</evidence>
<gene>
    <name evidence="2" type="ORF">DdX_02743</name>
</gene>
<protein>
    <submittedName>
        <fullName evidence="2">Uncharacterized protein</fullName>
    </submittedName>
</protein>
<dbReference type="EMBL" id="JAKKPZ010000002">
    <property type="protein sequence ID" value="KAI1726050.1"/>
    <property type="molecule type" value="Genomic_DNA"/>
</dbReference>